<dbReference type="PANTHER" id="PTHR30221:SF1">
    <property type="entry name" value="SMALL-CONDUCTANCE MECHANOSENSITIVE CHANNEL"/>
    <property type="match status" value="1"/>
</dbReference>
<evidence type="ECO:0000256" key="4">
    <source>
        <dbReference type="ARBA" id="ARBA00022692"/>
    </source>
</evidence>
<sequence>MNQVLETVTNSLQELLGTAIKAIPSLLTALCILFLTRYMAQFMQKIAEAAGRKTLKSTSLQILLKKTTQVGVWTTGILLACVFAFENFSIGDIIATLGIGSVAIGFAFQDIFKNFLAGVILLIEEPFRIGDEIIVDSFQGKVEHISIRTTQIKTYEGEKVLIPNSAVFTYAVKVLTAYSYRRTDLAVGLDYNTSLPEAKHLLLEAITQVEGVVAEPTPIIDVVNFSDSAIDFKIRYWTLPEQKEVNQIKTTAIIAIKKACDAAAINIPYPIRTVYHYDQDKYNDYQDKELN</sequence>
<reference evidence="10 11" key="1">
    <citation type="submission" date="2019-01" db="EMBL/GenBank/DDBJ databases">
        <authorList>
            <person name="Brito A."/>
        </authorList>
    </citation>
    <scope>NUCLEOTIDE SEQUENCE [LARGE SCALE GENOMIC DNA]</scope>
    <source>
        <strain evidence="10">1</strain>
    </source>
</reference>
<dbReference type="EMBL" id="CAACVJ010000091">
    <property type="protein sequence ID" value="VEP13060.1"/>
    <property type="molecule type" value="Genomic_DNA"/>
</dbReference>
<dbReference type="InterPro" id="IPR011014">
    <property type="entry name" value="MscS_channel_TM-2"/>
</dbReference>
<dbReference type="Proteomes" id="UP000320055">
    <property type="component" value="Unassembled WGS sequence"/>
</dbReference>
<keyword evidence="3" id="KW-1003">Cell membrane</keyword>
<keyword evidence="5 7" id="KW-1133">Transmembrane helix</keyword>
<gene>
    <name evidence="10" type="ORF">H1P_1800011</name>
</gene>
<dbReference type="GO" id="GO:0008381">
    <property type="term" value="F:mechanosensitive monoatomic ion channel activity"/>
    <property type="evidence" value="ECO:0007669"/>
    <property type="project" value="InterPro"/>
</dbReference>
<dbReference type="SUPFAM" id="SSF82689">
    <property type="entry name" value="Mechanosensitive channel protein MscS (YggB), C-terminal domain"/>
    <property type="match status" value="1"/>
</dbReference>
<comment type="subcellular location">
    <subcellularLocation>
        <location evidence="1">Cell membrane</location>
        <topology evidence="1">Multi-pass membrane protein</topology>
    </subcellularLocation>
</comment>
<dbReference type="Gene3D" id="1.10.287.1260">
    <property type="match status" value="1"/>
</dbReference>
<evidence type="ECO:0000259" key="9">
    <source>
        <dbReference type="Pfam" id="PF21082"/>
    </source>
</evidence>
<accession>A0A563VNL9</accession>
<feature type="transmembrane region" description="Helical" evidence="7">
    <location>
        <begin position="94"/>
        <end position="112"/>
    </location>
</feature>
<dbReference type="SUPFAM" id="SSF50182">
    <property type="entry name" value="Sm-like ribonucleoproteins"/>
    <property type="match status" value="1"/>
</dbReference>
<evidence type="ECO:0000313" key="11">
    <source>
        <dbReference type="Proteomes" id="UP000320055"/>
    </source>
</evidence>
<dbReference type="InterPro" id="IPR023408">
    <property type="entry name" value="MscS_beta-dom_sf"/>
</dbReference>
<evidence type="ECO:0000259" key="8">
    <source>
        <dbReference type="Pfam" id="PF00924"/>
    </source>
</evidence>
<dbReference type="InterPro" id="IPR006685">
    <property type="entry name" value="MscS_channel_2nd"/>
</dbReference>
<feature type="transmembrane region" description="Helical" evidence="7">
    <location>
        <begin position="15"/>
        <end position="35"/>
    </location>
</feature>
<name>A0A563VNL9_9CYAN</name>
<dbReference type="RefSeq" id="WP_144871247.1">
    <property type="nucleotide sequence ID" value="NZ_LR213930.1"/>
</dbReference>
<dbReference type="InterPro" id="IPR010920">
    <property type="entry name" value="LSM_dom_sf"/>
</dbReference>
<dbReference type="Pfam" id="PF21082">
    <property type="entry name" value="MS_channel_3rd"/>
    <property type="match status" value="1"/>
</dbReference>
<keyword evidence="4 7" id="KW-0812">Transmembrane</keyword>
<feature type="domain" description="Mechanosensitive ion channel MscS" evidence="8">
    <location>
        <begin position="110"/>
        <end position="172"/>
    </location>
</feature>
<evidence type="ECO:0000256" key="3">
    <source>
        <dbReference type="ARBA" id="ARBA00022475"/>
    </source>
</evidence>
<evidence type="ECO:0000256" key="5">
    <source>
        <dbReference type="ARBA" id="ARBA00022989"/>
    </source>
</evidence>
<comment type="similarity">
    <text evidence="2">Belongs to the MscS (TC 1.A.23) family.</text>
</comment>
<protein>
    <submittedName>
        <fullName evidence="10">Small-conductance mechanosensitive ion channel</fullName>
    </submittedName>
</protein>
<dbReference type="PANTHER" id="PTHR30221">
    <property type="entry name" value="SMALL-CONDUCTANCE MECHANOSENSITIVE CHANNEL"/>
    <property type="match status" value="1"/>
</dbReference>
<evidence type="ECO:0000256" key="7">
    <source>
        <dbReference type="SAM" id="Phobius"/>
    </source>
</evidence>
<dbReference type="AlphaFoldDB" id="A0A563VNL9"/>
<proteinExistence type="inferred from homology"/>
<dbReference type="OrthoDB" id="9809206at2"/>
<evidence type="ECO:0000256" key="1">
    <source>
        <dbReference type="ARBA" id="ARBA00004651"/>
    </source>
</evidence>
<keyword evidence="11" id="KW-1185">Reference proteome</keyword>
<keyword evidence="6 7" id="KW-0472">Membrane</keyword>
<dbReference type="InterPro" id="IPR049278">
    <property type="entry name" value="MS_channel_C"/>
</dbReference>
<feature type="domain" description="Mechanosensitive ion channel MscS C-terminal" evidence="9">
    <location>
        <begin position="186"/>
        <end position="267"/>
    </location>
</feature>
<dbReference type="Gene3D" id="2.30.30.60">
    <property type="match status" value="1"/>
</dbReference>
<dbReference type="Gene3D" id="3.30.70.100">
    <property type="match status" value="1"/>
</dbReference>
<dbReference type="InterPro" id="IPR045275">
    <property type="entry name" value="MscS_archaea/bacteria_type"/>
</dbReference>
<organism evidence="10 11">
    <name type="scientific">Hyella patelloides LEGE 07179</name>
    <dbReference type="NCBI Taxonomy" id="945734"/>
    <lineage>
        <taxon>Bacteria</taxon>
        <taxon>Bacillati</taxon>
        <taxon>Cyanobacteriota</taxon>
        <taxon>Cyanophyceae</taxon>
        <taxon>Pleurocapsales</taxon>
        <taxon>Hyellaceae</taxon>
        <taxon>Hyella</taxon>
    </lineage>
</organism>
<dbReference type="GO" id="GO:0005886">
    <property type="term" value="C:plasma membrane"/>
    <property type="evidence" value="ECO:0007669"/>
    <property type="project" value="UniProtKB-SubCell"/>
</dbReference>
<evidence type="ECO:0000256" key="2">
    <source>
        <dbReference type="ARBA" id="ARBA00008017"/>
    </source>
</evidence>
<dbReference type="InterPro" id="IPR011066">
    <property type="entry name" value="MscS_channel_C_sf"/>
</dbReference>
<evidence type="ECO:0000313" key="10">
    <source>
        <dbReference type="EMBL" id="VEP13060.1"/>
    </source>
</evidence>
<evidence type="ECO:0000256" key="6">
    <source>
        <dbReference type="ARBA" id="ARBA00023136"/>
    </source>
</evidence>
<dbReference type="SUPFAM" id="SSF82861">
    <property type="entry name" value="Mechanosensitive channel protein MscS (YggB), transmembrane region"/>
    <property type="match status" value="1"/>
</dbReference>
<dbReference type="Pfam" id="PF00924">
    <property type="entry name" value="MS_channel_2nd"/>
    <property type="match status" value="1"/>
</dbReference>